<evidence type="ECO:0000256" key="5">
    <source>
        <dbReference type="ARBA" id="ARBA00022741"/>
    </source>
</evidence>
<evidence type="ECO:0000256" key="4">
    <source>
        <dbReference type="ARBA" id="ARBA00022679"/>
    </source>
</evidence>
<reference evidence="10 11" key="1">
    <citation type="submission" date="2019-06" db="EMBL/GenBank/DDBJ databases">
        <title>Whole genome shotgun sequence of Microbacterium testaceum NBRC 12675.</title>
        <authorList>
            <person name="Hosoyama A."/>
            <person name="Uohara A."/>
            <person name="Ohji S."/>
            <person name="Ichikawa N."/>
        </authorList>
    </citation>
    <scope>NUCLEOTIDE SEQUENCE [LARGE SCALE GENOMIC DNA]</scope>
    <source>
        <strain evidence="10 11">NBRC 12675</strain>
    </source>
</reference>
<dbReference type="SUPFAM" id="SSF55874">
    <property type="entry name" value="ATPase domain of HSP90 chaperone/DNA topoisomerase II/histidine kinase"/>
    <property type="match status" value="1"/>
</dbReference>
<dbReference type="SMART" id="SM00387">
    <property type="entry name" value="HATPase_c"/>
    <property type="match status" value="1"/>
</dbReference>
<dbReference type="InterPro" id="IPR036890">
    <property type="entry name" value="HATPase_C_sf"/>
</dbReference>
<dbReference type="PANTHER" id="PTHR24421:SF10">
    <property type="entry name" value="NITRATE_NITRITE SENSOR PROTEIN NARQ"/>
    <property type="match status" value="1"/>
</dbReference>
<dbReference type="GeneID" id="57143631"/>
<dbReference type="OrthoDB" id="4792453at2"/>
<protein>
    <recommendedName>
        <fullName evidence="2">histidine kinase</fullName>
        <ecNumber evidence="2">2.7.13.3</ecNumber>
    </recommendedName>
</protein>
<dbReference type="GO" id="GO:0016020">
    <property type="term" value="C:membrane"/>
    <property type="evidence" value="ECO:0007669"/>
    <property type="project" value="InterPro"/>
</dbReference>
<accession>A0A4Y3QIH7</accession>
<sequence length="315" mass="33897">MRAEEVIGDALTTALTASDTPPPPSTLLATVAEAIGAHRCELRLGTKALSWSARETAPDDDVATLRLGTDPDIIATVAPAAAMPGAGAWQPLLLLLTPYAAEDGVWHARRRRQEAVRRRDDVRWRASADMEHERRRLERDLHDGAQHHLVALRMTMAIAEHQQHEQGGEERLASLREQLDTAERLLLTTARGVLPPILARDGLSGALVELEDANVQVRTDISRLLPVVESALYFFALEAVGNARRHAPGARILVEARLEGGRAFVRVSDDGPGFTASGEAGGLASLAHRIEAIGGVLDVDSSRGTGTRISASVPY</sequence>
<dbReference type="Gene3D" id="3.30.565.10">
    <property type="entry name" value="Histidine kinase-like ATPase, C-terminal domain"/>
    <property type="match status" value="1"/>
</dbReference>
<dbReference type="EC" id="2.7.13.3" evidence="2"/>
<comment type="catalytic activity">
    <reaction evidence="1">
        <text>ATP + protein L-histidine = ADP + protein N-phospho-L-histidine.</text>
        <dbReference type="EC" id="2.7.13.3"/>
    </reaction>
</comment>
<dbReference type="InterPro" id="IPR011712">
    <property type="entry name" value="Sig_transdc_His_kin_sub3_dim/P"/>
</dbReference>
<name>A0A4Y3QIH7_MICTE</name>
<dbReference type="Proteomes" id="UP000319525">
    <property type="component" value="Unassembled WGS sequence"/>
</dbReference>
<evidence type="ECO:0000256" key="7">
    <source>
        <dbReference type="ARBA" id="ARBA00022840"/>
    </source>
</evidence>
<dbReference type="Pfam" id="PF07730">
    <property type="entry name" value="HisKA_3"/>
    <property type="match status" value="1"/>
</dbReference>
<gene>
    <name evidence="10" type="ORF">MTE01_09360</name>
</gene>
<proteinExistence type="predicted"/>
<keyword evidence="6" id="KW-0418">Kinase</keyword>
<keyword evidence="7" id="KW-0067">ATP-binding</keyword>
<dbReference type="EMBL" id="BJML01000002">
    <property type="protein sequence ID" value="GEB44991.1"/>
    <property type="molecule type" value="Genomic_DNA"/>
</dbReference>
<keyword evidence="4" id="KW-0808">Transferase</keyword>
<evidence type="ECO:0000256" key="3">
    <source>
        <dbReference type="ARBA" id="ARBA00022553"/>
    </source>
</evidence>
<comment type="caution">
    <text evidence="10">The sequence shown here is derived from an EMBL/GenBank/DDBJ whole genome shotgun (WGS) entry which is preliminary data.</text>
</comment>
<evidence type="ECO:0000256" key="2">
    <source>
        <dbReference type="ARBA" id="ARBA00012438"/>
    </source>
</evidence>
<evidence type="ECO:0000313" key="11">
    <source>
        <dbReference type="Proteomes" id="UP000319525"/>
    </source>
</evidence>
<feature type="domain" description="Histidine kinase/HSP90-like ATPase" evidence="9">
    <location>
        <begin position="227"/>
        <end position="315"/>
    </location>
</feature>
<keyword evidence="8" id="KW-0902">Two-component regulatory system</keyword>
<dbReference type="AlphaFoldDB" id="A0A4Y3QIH7"/>
<keyword evidence="5" id="KW-0547">Nucleotide-binding</keyword>
<dbReference type="GO" id="GO:0005524">
    <property type="term" value="F:ATP binding"/>
    <property type="evidence" value="ECO:0007669"/>
    <property type="project" value="UniProtKB-KW"/>
</dbReference>
<dbReference type="GO" id="GO:0000155">
    <property type="term" value="F:phosphorelay sensor kinase activity"/>
    <property type="evidence" value="ECO:0007669"/>
    <property type="project" value="InterPro"/>
</dbReference>
<dbReference type="RefSeq" id="WP_141375966.1">
    <property type="nucleotide sequence ID" value="NZ_BJML01000002.1"/>
</dbReference>
<evidence type="ECO:0000313" key="10">
    <source>
        <dbReference type="EMBL" id="GEB44991.1"/>
    </source>
</evidence>
<evidence type="ECO:0000256" key="1">
    <source>
        <dbReference type="ARBA" id="ARBA00000085"/>
    </source>
</evidence>
<evidence type="ECO:0000256" key="8">
    <source>
        <dbReference type="ARBA" id="ARBA00023012"/>
    </source>
</evidence>
<dbReference type="InterPro" id="IPR050482">
    <property type="entry name" value="Sensor_HK_TwoCompSys"/>
</dbReference>
<dbReference type="GO" id="GO:0046983">
    <property type="term" value="F:protein dimerization activity"/>
    <property type="evidence" value="ECO:0007669"/>
    <property type="project" value="InterPro"/>
</dbReference>
<dbReference type="InterPro" id="IPR003594">
    <property type="entry name" value="HATPase_dom"/>
</dbReference>
<evidence type="ECO:0000256" key="6">
    <source>
        <dbReference type="ARBA" id="ARBA00022777"/>
    </source>
</evidence>
<keyword evidence="3" id="KW-0597">Phosphoprotein</keyword>
<organism evidence="10 11">
    <name type="scientific">Microbacterium testaceum</name>
    <name type="common">Aureobacterium testaceum</name>
    <name type="synonym">Brevibacterium testaceum</name>
    <dbReference type="NCBI Taxonomy" id="2033"/>
    <lineage>
        <taxon>Bacteria</taxon>
        <taxon>Bacillati</taxon>
        <taxon>Actinomycetota</taxon>
        <taxon>Actinomycetes</taxon>
        <taxon>Micrococcales</taxon>
        <taxon>Microbacteriaceae</taxon>
        <taxon>Microbacterium</taxon>
    </lineage>
</organism>
<dbReference type="Pfam" id="PF02518">
    <property type="entry name" value="HATPase_c"/>
    <property type="match status" value="1"/>
</dbReference>
<dbReference type="PANTHER" id="PTHR24421">
    <property type="entry name" value="NITRATE/NITRITE SENSOR PROTEIN NARX-RELATED"/>
    <property type="match status" value="1"/>
</dbReference>
<evidence type="ECO:0000259" key="9">
    <source>
        <dbReference type="SMART" id="SM00387"/>
    </source>
</evidence>
<dbReference type="CDD" id="cd16917">
    <property type="entry name" value="HATPase_UhpB-NarQ-NarX-like"/>
    <property type="match status" value="1"/>
</dbReference>
<dbReference type="Gene3D" id="1.20.5.1930">
    <property type="match status" value="1"/>
</dbReference>